<dbReference type="Gramene" id="OMP02320">
    <property type="protein sequence ID" value="OMP02320"/>
    <property type="gene ID" value="CCACVL1_02833"/>
</dbReference>
<organism evidence="1 2">
    <name type="scientific">Corchorus capsularis</name>
    <name type="common">Jute</name>
    <dbReference type="NCBI Taxonomy" id="210143"/>
    <lineage>
        <taxon>Eukaryota</taxon>
        <taxon>Viridiplantae</taxon>
        <taxon>Streptophyta</taxon>
        <taxon>Embryophyta</taxon>
        <taxon>Tracheophyta</taxon>
        <taxon>Spermatophyta</taxon>
        <taxon>Magnoliopsida</taxon>
        <taxon>eudicotyledons</taxon>
        <taxon>Gunneridae</taxon>
        <taxon>Pentapetalae</taxon>
        <taxon>rosids</taxon>
        <taxon>malvids</taxon>
        <taxon>Malvales</taxon>
        <taxon>Malvaceae</taxon>
        <taxon>Grewioideae</taxon>
        <taxon>Apeibeae</taxon>
        <taxon>Corchorus</taxon>
    </lineage>
</organism>
<evidence type="ECO:0000313" key="2">
    <source>
        <dbReference type="Proteomes" id="UP000188268"/>
    </source>
</evidence>
<evidence type="ECO:0000313" key="1">
    <source>
        <dbReference type="EMBL" id="OMP02320.1"/>
    </source>
</evidence>
<keyword evidence="2" id="KW-1185">Reference proteome</keyword>
<proteinExistence type="predicted"/>
<dbReference type="Proteomes" id="UP000188268">
    <property type="component" value="Unassembled WGS sequence"/>
</dbReference>
<sequence>MDLPKKAGNNEKLTLPKLRFQLFLSQQPTI</sequence>
<reference evidence="1 2" key="1">
    <citation type="submission" date="2013-09" db="EMBL/GenBank/DDBJ databases">
        <title>Corchorus capsularis genome sequencing.</title>
        <authorList>
            <person name="Alam M."/>
            <person name="Haque M.S."/>
            <person name="Islam M.S."/>
            <person name="Emdad E.M."/>
            <person name="Islam M.M."/>
            <person name="Ahmed B."/>
            <person name="Halim A."/>
            <person name="Hossen Q.M.M."/>
            <person name="Hossain M.Z."/>
            <person name="Ahmed R."/>
            <person name="Khan M.M."/>
            <person name="Islam R."/>
            <person name="Rashid M.M."/>
            <person name="Khan S.A."/>
            <person name="Rahman M.S."/>
            <person name="Alam M."/>
        </authorList>
    </citation>
    <scope>NUCLEOTIDE SEQUENCE [LARGE SCALE GENOMIC DNA]</scope>
    <source>
        <strain evidence="2">cv. CVL-1</strain>
        <tissue evidence="1">Whole seedling</tissue>
    </source>
</reference>
<comment type="caution">
    <text evidence="1">The sequence shown here is derived from an EMBL/GenBank/DDBJ whole genome shotgun (WGS) entry which is preliminary data.</text>
</comment>
<protein>
    <submittedName>
        <fullName evidence="1">Uncharacterized protein</fullName>
    </submittedName>
</protein>
<dbReference type="EMBL" id="AWWV01006257">
    <property type="protein sequence ID" value="OMP02320.1"/>
    <property type="molecule type" value="Genomic_DNA"/>
</dbReference>
<dbReference type="AlphaFoldDB" id="A0A1R3K5F7"/>
<accession>A0A1R3K5F7</accession>
<gene>
    <name evidence="1" type="ORF">CCACVL1_02833</name>
</gene>
<name>A0A1R3K5F7_COCAP</name>